<gene>
    <name evidence="1" type="ORF">BC938DRAFT_471251</name>
</gene>
<comment type="caution">
    <text evidence="1">The sequence shown here is derived from an EMBL/GenBank/DDBJ whole genome shotgun (WGS) entry which is preliminary data.</text>
</comment>
<proteinExistence type="predicted"/>
<keyword evidence="2" id="KW-1185">Reference proteome</keyword>
<accession>A0A433QUQ5</accession>
<dbReference type="AlphaFoldDB" id="A0A433QUQ5"/>
<dbReference type="Proteomes" id="UP000274822">
    <property type="component" value="Unassembled WGS sequence"/>
</dbReference>
<sequence>MQHDFLLCLYSCKALIQKAINTCSIEVNTQNIYQNYVNNSMGLLDSITFSTSSSKSYHSELKKYNISFKIKKISIANITLKILTEIYKFSFQIQHLIAEEIYIVLKRLQDRKDILSLISAECSCCFFNYYLLLYHHVFYKQFCCNVILISNKIFEKSGLEVYQSHSLVDIYNEKCLLNEDLII</sequence>
<dbReference type="EMBL" id="RBNJ01001126">
    <property type="protein sequence ID" value="RUS33520.1"/>
    <property type="molecule type" value="Genomic_DNA"/>
</dbReference>
<organism evidence="1 2">
    <name type="scientific">Jimgerdemannia flammicorona</name>
    <dbReference type="NCBI Taxonomy" id="994334"/>
    <lineage>
        <taxon>Eukaryota</taxon>
        <taxon>Fungi</taxon>
        <taxon>Fungi incertae sedis</taxon>
        <taxon>Mucoromycota</taxon>
        <taxon>Mucoromycotina</taxon>
        <taxon>Endogonomycetes</taxon>
        <taxon>Endogonales</taxon>
        <taxon>Endogonaceae</taxon>
        <taxon>Jimgerdemannia</taxon>
    </lineage>
</organism>
<name>A0A433QUQ5_9FUNG</name>
<reference evidence="1 2" key="1">
    <citation type="journal article" date="2018" name="New Phytol.">
        <title>Phylogenomics of Endogonaceae and evolution of mycorrhizas within Mucoromycota.</title>
        <authorList>
            <person name="Chang Y."/>
            <person name="Desiro A."/>
            <person name="Na H."/>
            <person name="Sandor L."/>
            <person name="Lipzen A."/>
            <person name="Clum A."/>
            <person name="Barry K."/>
            <person name="Grigoriev I.V."/>
            <person name="Martin F.M."/>
            <person name="Stajich J.E."/>
            <person name="Smith M.E."/>
            <person name="Bonito G."/>
            <person name="Spatafora J.W."/>
        </authorList>
    </citation>
    <scope>NUCLEOTIDE SEQUENCE [LARGE SCALE GENOMIC DNA]</scope>
    <source>
        <strain evidence="1 2">AD002</strain>
    </source>
</reference>
<evidence type="ECO:0000313" key="1">
    <source>
        <dbReference type="EMBL" id="RUS33520.1"/>
    </source>
</evidence>
<evidence type="ECO:0000313" key="2">
    <source>
        <dbReference type="Proteomes" id="UP000274822"/>
    </source>
</evidence>
<protein>
    <submittedName>
        <fullName evidence="1">Uncharacterized protein</fullName>
    </submittedName>
</protein>